<name>A0A501WPX1_9RHOB</name>
<dbReference type="PANTHER" id="PTHR12049">
    <property type="entry name" value="PROTEIN ARGININE METHYLTRANSFERASE NDUFAF7, MITOCHONDRIAL"/>
    <property type="match status" value="1"/>
</dbReference>
<dbReference type="InterPro" id="IPR003788">
    <property type="entry name" value="NDUFAF7"/>
</dbReference>
<evidence type="ECO:0000256" key="1">
    <source>
        <dbReference type="ARBA" id="ARBA00022603"/>
    </source>
</evidence>
<organism evidence="3 4">
    <name type="scientific">Amaricoccus solimangrovi</name>
    <dbReference type="NCBI Taxonomy" id="2589815"/>
    <lineage>
        <taxon>Bacteria</taxon>
        <taxon>Pseudomonadati</taxon>
        <taxon>Pseudomonadota</taxon>
        <taxon>Alphaproteobacteria</taxon>
        <taxon>Rhodobacterales</taxon>
        <taxon>Paracoccaceae</taxon>
        <taxon>Amaricoccus</taxon>
    </lineage>
</organism>
<proteinExistence type="predicted"/>
<dbReference type="OrthoDB" id="9794208at2"/>
<dbReference type="Gene3D" id="3.40.50.12710">
    <property type="match status" value="1"/>
</dbReference>
<evidence type="ECO:0000256" key="2">
    <source>
        <dbReference type="ARBA" id="ARBA00022679"/>
    </source>
</evidence>
<dbReference type="AlphaFoldDB" id="A0A501WPX1"/>
<evidence type="ECO:0000313" key="4">
    <source>
        <dbReference type="Proteomes" id="UP000319255"/>
    </source>
</evidence>
<dbReference type="GO" id="GO:0035243">
    <property type="term" value="F:protein-arginine omega-N symmetric methyltransferase activity"/>
    <property type="evidence" value="ECO:0007669"/>
    <property type="project" value="TreeGrafter"/>
</dbReference>
<gene>
    <name evidence="3" type="ORF">FJM51_08830</name>
</gene>
<evidence type="ECO:0000313" key="3">
    <source>
        <dbReference type="EMBL" id="TPE51509.1"/>
    </source>
</evidence>
<dbReference type="EMBL" id="VFRP01000007">
    <property type="protein sequence ID" value="TPE51509.1"/>
    <property type="molecule type" value="Genomic_DNA"/>
</dbReference>
<accession>A0A501WPX1</accession>
<dbReference type="PANTHER" id="PTHR12049:SF7">
    <property type="entry name" value="PROTEIN ARGININE METHYLTRANSFERASE NDUFAF7, MITOCHONDRIAL"/>
    <property type="match status" value="1"/>
</dbReference>
<comment type="caution">
    <text evidence="3">The sequence shown here is derived from an EMBL/GenBank/DDBJ whole genome shotgun (WGS) entry which is preliminary data.</text>
</comment>
<protein>
    <submittedName>
        <fullName evidence="3">Class I SAM-dependent methyltransferase</fullName>
    </submittedName>
</protein>
<keyword evidence="4" id="KW-1185">Reference proteome</keyword>
<keyword evidence="2 3" id="KW-0808">Transferase</keyword>
<dbReference type="SUPFAM" id="SSF53335">
    <property type="entry name" value="S-adenosyl-L-methionine-dependent methyltransferases"/>
    <property type="match status" value="1"/>
</dbReference>
<dbReference type="GO" id="GO:0032259">
    <property type="term" value="P:methylation"/>
    <property type="evidence" value="ECO:0007669"/>
    <property type="project" value="UniProtKB-KW"/>
</dbReference>
<reference evidence="3 4" key="1">
    <citation type="submission" date="2019-06" db="EMBL/GenBank/DDBJ databases">
        <title>A novel bacterium of genus Amaricoccus, isolated from marine sediment.</title>
        <authorList>
            <person name="Huang H."/>
            <person name="Mo K."/>
            <person name="Hu Y."/>
        </authorList>
    </citation>
    <scope>NUCLEOTIDE SEQUENCE [LARGE SCALE GENOMIC DNA]</scope>
    <source>
        <strain evidence="3 4">HB172011</strain>
    </source>
</reference>
<dbReference type="InterPro" id="IPR029063">
    <property type="entry name" value="SAM-dependent_MTases_sf"/>
</dbReference>
<keyword evidence="1 3" id="KW-0489">Methyltransferase</keyword>
<dbReference type="InterPro" id="IPR038375">
    <property type="entry name" value="NDUFAF7_sf"/>
</dbReference>
<dbReference type="Pfam" id="PF02636">
    <property type="entry name" value="Methyltransf_28"/>
    <property type="match status" value="1"/>
</dbReference>
<sequence>MPLDEYMALCLGHPEHGYYATRDPLGAAGDFTTAPEISQMFGELVGAWLAEVWRGQGAPARFVLAELGPGRGTLMRDALRVASRLPGFAEAAELWLVETSPALRARQAETLAGHGPNWAARVEELPAGPLYLVANEFFDALPARQFRRADMAWLERLVERAGPGLAFRWGPPRAEPELARRFPLAPDGAVVECCPAAEAIAGAVGARIASAGGAALVIDYGAWDGTGDTLQALRAHDSVDPLAEPGAADLTTHVRFRALAEAAGPVAVAGPVAQGVFLERLGITARANALARGRDAGGVAAIAAAHRRLTHPDEMGNLFRVLGFAPSNSAPLPGLDPAEPRPGMDR</sequence>
<dbReference type="Proteomes" id="UP000319255">
    <property type="component" value="Unassembled WGS sequence"/>
</dbReference>